<sequence>MKLCIFLIIILLINTTSGICQFSVSDGIIDLRTLSSRDGQPLFRNIKSQDPFDDYLYSYEPCSIFNEFDCLNSYVCQSNISSAIPIGNIEPTIFSVKDISYIAYRVMNESQLLTQVKLICTQNNTTSVLTAINMKDGVYNFELRSRCCCPNECAGWAPSPTPIKKPDKHSRLIAIICSLVIIFLLILSCTGVYIYKRFVLHKSSLHSIPLYSQFAKFKTKSQPTYDQL</sequence>
<dbReference type="Proteomes" id="UP000682733">
    <property type="component" value="Unassembled WGS sequence"/>
</dbReference>
<reference evidence="3" key="1">
    <citation type="submission" date="2021-02" db="EMBL/GenBank/DDBJ databases">
        <authorList>
            <person name="Nowell W R."/>
        </authorList>
    </citation>
    <scope>NUCLEOTIDE SEQUENCE</scope>
</reference>
<dbReference type="EMBL" id="CAJNOQ010000450">
    <property type="protein sequence ID" value="CAF0802588.1"/>
    <property type="molecule type" value="Genomic_DNA"/>
</dbReference>
<dbReference type="Proteomes" id="UP000663829">
    <property type="component" value="Unassembled WGS sequence"/>
</dbReference>
<dbReference type="Proteomes" id="UP000677228">
    <property type="component" value="Unassembled WGS sequence"/>
</dbReference>
<evidence type="ECO:0000256" key="2">
    <source>
        <dbReference type="SAM" id="SignalP"/>
    </source>
</evidence>
<evidence type="ECO:0000313" key="3">
    <source>
        <dbReference type="EMBL" id="CAF0802588.1"/>
    </source>
</evidence>
<keyword evidence="1" id="KW-0812">Transmembrane</keyword>
<evidence type="ECO:0000313" key="6">
    <source>
        <dbReference type="EMBL" id="CAF3712139.1"/>
    </source>
</evidence>
<dbReference type="EMBL" id="CAJNOK010004402">
    <property type="protein sequence ID" value="CAF0936536.1"/>
    <property type="molecule type" value="Genomic_DNA"/>
</dbReference>
<comment type="caution">
    <text evidence="3">The sequence shown here is derived from an EMBL/GenBank/DDBJ whole genome shotgun (WGS) entry which is preliminary data.</text>
</comment>
<dbReference type="GO" id="GO:0005802">
    <property type="term" value="C:trans-Golgi network"/>
    <property type="evidence" value="ECO:0007669"/>
    <property type="project" value="TreeGrafter"/>
</dbReference>
<organism evidence="3 7">
    <name type="scientific">Didymodactylos carnosus</name>
    <dbReference type="NCBI Taxonomy" id="1234261"/>
    <lineage>
        <taxon>Eukaryota</taxon>
        <taxon>Metazoa</taxon>
        <taxon>Spiralia</taxon>
        <taxon>Gnathifera</taxon>
        <taxon>Rotifera</taxon>
        <taxon>Eurotatoria</taxon>
        <taxon>Bdelloidea</taxon>
        <taxon>Philodinida</taxon>
        <taxon>Philodinidae</taxon>
        <taxon>Didymodactylos</taxon>
    </lineage>
</organism>
<feature type="chain" id="PRO_5044131816" evidence="2">
    <location>
        <begin position="19"/>
        <end position="228"/>
    </location>
</feature>
<feature type="signal peptide" evidence="2">
    <location>
        <begin position="1"/>
        <end position="18"/>
    </location>
</feature>
<dbReference type="Gene3D" id="2.70.130.10">
    <property type="entry name" value="Mannose-6-phosphate receptor binding domain"/>
    <property type="match status" value="1"/>
</dbReference>
<dbReference type="PANTHER" id="PTHR15071">
    <property type="entry name" value="MANNOSE-6-PHOSPHATE RECEPTOR FAMILY MEMBER"/>
    <property type="match status" value="1"/>
</dbReference>
<dbReference type="InterPro" id="IPR009011">
    <property type="entry name" value="Man6P_isomerase_rcpt-bd_dom_sf"/>
</dbReference>
<dbReference type="GO" id="GO:0000139">
    <property type="term" value="C:Golgi membrane"/>
    <property type="evidence" value="ECO:0007669"/>
    <property type="project" value="UniProtKB-SubCell"/>
</dbReference>
<protein>
    <submittedName>
        <fullName evidence="3">Uncharacterized protein</fullName>
    </submittedName>
</protein>
<feature type="transmembrane region" description="Helical" evidence="1">
    <location>
        <begin position="172"/>
        <end position="195"/>
    </location>
</feature>
<dbReference type="EMBL" id="CAJOBC010000450">
    <property type="protein sequence ID" value="CAF3587739.1"/>
    <property type="molecule type" value="Genomic_DNA"/>
</dbReference>
<keyword evidence="1" id="KW-1133">Transmembrane helix</keyword>
<evidence type="ECO:0000313" key="5">
    <source>
        <dbReference type="EMBL" id="CAF3587739.1"/>
    </source>
</evidence>
<proteinExistence type="predicted"/>
<dbReference type="EMBL" id="CAJOBA010004406">
    <property type="protein sequence ID" value="CAF3712139.1"/>
    <property type="molecule type" value="Genomic_DNA"/>
</dbReference>
<evidence type="ECO:0000313" key="7">
    <source>
        <dbReference type="Proteomes" id="UP000663829"/>
    </source>
</evidence>
<gene>
    <name evidence="3" type="ORF">GPM918_LOCUS3596</name>
    <name evidence="4" type="ORF">OVA965_LOCUS11411</name>
    <name evidence="5" type="ORF">SRO942_LOCUS3596</name>
    <name evidence="6" type="ORF">TMI583_LOCUS11412</name>
</gene>
<dbReference type="OrthoDB" id="29460at2759"/>
<dbReference type="SUPFAM" id="SSF50911">
    <property type="entry name" value="Mannose 6-phosphate receptor domain"/>
    <property type="match status" value="1"/>
</dbReference>
<accession>A0A813SYF0</accession>
<name>A0A813SYF0_9BILA</name>
<evidence type="ECO:0000313" key="4">
    <source>
        <dbReference type="EMBL" id="CAF0936536.1"/>
    </source>
</evidence>
<evidence type="ECO:0000256" key="1">
    <source>
        <dbReference type="SAM" id="Phobius"/>
    </source>
</evidence>
<dbReference type="PANTHER" id="PTHR15071:SF0">
    <property type="entry name" value="MANNOSE 6-PHOSPHATE RECEPTOR-LIKE PROTEIN 1"/>
    <property type="match status" value="1"/>
</dbReference>
<dbReference type="AlphaFoldDB" id="A0A813SYF0"/>
<dbReference type="Proteomes" id="UP000681722">
    <property type="component" value="Unassembled WGS sequence"/>
</dbReference>
<keyword evidence="1" id="KW-0472">Membrane</keyword>
<keyword evidence="2" id="KW-0732">Signal</keyword>
<keyword evidence="7" id="KW-1185">Reference proteome</keyword>